<dbReference type="Gene3D" id="3.40.50.150">
    <property type="entry name" value="Vaccinia Virus protein VP39"/>
    <property type="match status" value="1"/>
</dbReference>
<dbReference type="Pfam" id="PF13847">
    <property type="entry name" value="Methyltransf_31"/>
    <property type="match status" value="1"/>
</dbReference>
<dbReference type="STRING" id="690307.A0A1L9WIH6"/>
<dbReference type="InterPro" id="IPR029063">
    <property type="entry name" value="SAM-dependent_MTases_sf"/>
</dbReference>
<dbReference type="GeneID" id="30972429"/>
<protein>
    <recommendedName>
        <fullName evidence="1">Methyltransferase domain-containing protein</fullName>
    </recommendedName>
</protein>
<dbReference type="OrthoDB" id="10017101at2759"/>
<dbReference type="PANTHER" id="PTHR43861:SF1">
    <property type="entry name" value="TRANS-ACONITATE 2-METHYLTRANSFERASE"/>
    <property type="match status" value="1"/>
</dbReference>
<accession>A0A1L9WIH6</accession>
<keyword evidence="3" id="KW-1185">Reference proteome</keyword>
<dbReference type="InterPro" id="IPR025714">
    <property type="entry name" value="Methyltranfer_dom"/>
</dbReference>
<gene>
    <name evidence="2" type="ORF">ASPACDRAFT_1891365</name>
</gene>
<dbReference type="OMA" id="DYAAMTW"/>
<dbReference type="AlphaFoldDB" id="A0A1L9WIH6"/>
<dbReference type="RefSeq" id="XP_020052286.1">
    <property type="nucleotide sequence ID" value="XM_020198615.1"/>
</dbReference>
<proteinExistence type="predicted"/>
<dbReference type="PANTHER" id="PTHR43861">
    <property type="entry name" value="TRANS-ACONITATE 2-METHYLTRANSFERASE-RELATED"/>
    <property type="match status" value="1"/>
</dbReference>
<dbReference type="VEuPathDB" id="FungiDB:ASPACDRAFT_1891365"/>
<evidence type="ECO:0000313" key="2">
    <source>
        <dbReference type="EMBL" id="OJJ95946.1"/>
    </source>
</evidence>
<reference evidence="3" key="1">
    <citation type="journal article" date="2017" name="Genome Biol.">
        <title>Comparative genomics reveals high biological diversity and specific adaptations in the industrially and medically important fungal genus Aspergillus.</title>
        <authorList>
            <person name="de Vries R.P."/>
            <person name="Riley R."/>
            <person name="Wiebenga A."/>
            <person name="Aguilar-Osorio G."/>
            <person name="Amillis S."/>
            <person name="Uchima C.A."/>
            <person name="Anderluh G."/>
            <person name="Asadollahi M."/>
            <person name="Askin M."/>
            <person name="Barry K."/>
            <person name="Battaglia E."/>
            <person name="Bayram O."/>
            <person name="Benocci T."/>
            <person name="Braus-Stromeyer S.A."/>
            <person name="Caldana C."/>
            <person name="Canovas D."/>
            <person name="Cerqueira G.C."/>
            <person name="Chen F."/>
            <person name="Chen W."/>
            <person name="Choi C."/>
            <person name="Clum A."/>
            <person name="Dos Santos R.A."/>
            <person name="Damasio A.R."/>
            <person name="Diallinas G."/>
            <person name="Emri T."/>
            <person name="Fekete E."/>
            <person name="Flipphi M."/>
            <person name="Freyberg S."/>
            <person name="Gallo A."/>
            <person name="Gournas C."/>
            <person name="Habgood R."/>
            <person name="Hainaut M."/>
            <person name="Harispe M.L."/>
            <person name="Henrissat B."/>
            <person name="Hilden K.S."/>
            <person name="Hope R."/>
            <person name="Hossain A."/>
            <person name="Karabika E."/>
            <person name="Karaffa L."/>
            <person name="Karanyi Z."/>
            <person name="Krasevec N."/>
            <person name="Kuo A."/>
            <person name="Kusch H."/>
            <person name="LaButti K."/>
            <person name="Lagendijk E.L."/>
            <person name="Lapidus A."/>
            <person name="Levasseur A."/>
            <person name="Lindquist E."/>
            <person name="Lipzen A."/>
            <person name="Logrieco A.F."/>
            <person name="MacCabe A."/>
            <person name="Maekelae M.R."/>
            <person name="Malavazi I."/>
            <person name="Melin P."/>
            <person name="Meyer V."/>
            <person name="Mielnichuk N."/>
            <person name="Miskei M."/>
            <person name="Molnar A.P."/>
            <person name="Mule G."/>
            <person name="Ngan C.Y."/>
            <person name="Orejas M."/>
            <person name="Orosz E."/>
            <person name="Ouedraogo J.P."/>
            <person name="Overkamp K.M."/>
            <person name="Park H.-S."/>
            <person name="Perrone G."/>
            <person name="Piumi F."/>
            <person name="Punt P.J."/>
            <person name="Ram A.F."/>
            <person name="Ramon A."/>
            <person name="Rauscher S."/>
            <person name="Record E."/>
            <person name="Riano-Pachon D.M."/>
            <person name="Robert V."/>
            <person name="Roehrig J."/>
            <person name="Ruller R."/>
            <person name="Salamov A."/>
            <person name="Salih N.S."/>
            <person name="Samson R.A."/>
            <person name="Sandor E."/>
            <person name="Sanguinetti M."/>
            <person name="Schuetze T."/>
            <person name="Sepcic K."/>
            <person name="Shelest E."/>
            <person name="Sherlock G."/>
            <person name="Sophianopoulou V."/>
            <person name="Squina F.M."/>
            <person name="Sun H."/>
            <person name="Susca A."/>
            <person name="Todd R.B."/>
            <person name="Tsang A."/>
            <person name="Unkles S.E."/>
            <person name="van de Wiele N."/>
            <person name="van Rossen-Uffink D."/>
            <person name="Oliveira J.V."/>
            <person name="Vesth T.C."/>
            <person name="Visser J."/>
            <person name="Yu J.-H."/>
            <person name="Zhou M."/>
            <person name="Andersen M.R."/>
            <person name="Archer D.B."/>
            <person name="Baker S.E."/>
            <person name="Benoit I."/>
            <person name="Brakhage A.A."/>
            <person name="Braus G.H."/>
            <person name="Fischer R."/>
            <person name="Frisvad J.C."/>
            <person name="Goldman G.H."/>
            <person name="Houbraken J."/>
            <person name="Oakley B."/>
            <person name="Pocsi I."/>
            <person name="Scazzocchio C."/>
            <person name="Seiboth B."/>
            <person name="vanKuyk P.A."/>
            <person name="Wortman J."/>
            <person name="Dyer P.S."/>
            <person name="Grigoriev I.V."/>
        </authorList>
    </citation>
    <scope>NUCLEOTIDE SEQUENCE [LARGE SCALE GENOMIC DNA]</scope>
    <source>
        <strain evidence="3">ATCC 16872 / CBS 172.66 / WB 5094</strain>
    </source>
</reference>
<dbReference type="CDD" id="cd02440">
    <property type="entry name" value="AdoMet_MTases"/>
    <property type="match status" value="1"/>
</dbReference>
<name>A0A1L9WIH6_ASPA1</name>
<dbReference type="EMBL" id="KV878987">
    <property type="protein sequence ID" value="OJJ95946.1"/>
    <property type="molecule type" value="Genomic_DNA"/>
</dbReference>
<feature type="domain" description="Methyltransferase" evidence="1">
    <location>
        <begin position="37"/>
        <end position="144"/>
    </location>
</feature>
<evidence type="ECO:0000259" key="1">
    <source>
        <dbReference type="Pfam" id="PF13847"/>
    </source>
</evidence>
<evidence type="ECO:0000313" key="3">
    <source>
        <dbReference type="Proteomes" id="UP000184546"/>
    </source>
</evidence>
<dbReference type="SUPFAM" id="SSF53335">
    <property type="entry name" value="S-adenosyl-L-methionine-dependent methyltransferases"/>
    <property type="match status" value="1"/>
</dbReference>
<organism evidence="2 3">
    <name type="scientific">Aspergillus aculeatus (strain ATCC 16872 / CBS 172.66 / WB 5094)</name>
    <dbReference type="NCBI Taxonomy" id="690307"/>
    <lineage>
        <taxon>Eukaryota</taxon>
        <taxon>Fungi</taxon>
        <taxon>Dikarya</taxon>
        <taxon>Ascomycota</taxon>
        <taxon>Pezizomycotina</taxon>
        <taxon>Eurotiomycetes</taxon>
        <taxon>Eurotiomycetidae</taxon>
        <taxon>Eurotiales</taxon>
        <taxon>Aspergillaceae</taxon>
        <taxon>Aspergillus</taxon>
        <taxon>Aspergillus subgen. Circumdati</taxon>
    </lineage>
</organism>
<sequence length="270" mass="29569">MTEKATYTHGHHASVLRSHGQRTAHNSAQFLLPHLQPHHRILDIGCGPGTITVDLAAHVPQGHVTGLDMVGTILPDARALASSRNVTNIDFVTGDANALTYDDNTFDVVFCHQVLQHVADPVAVLAEMRRVCKPGGIVAAREADYSAFMWYPELPGLRRWQNLYDQVARKNGGEPNAGRFLHAWAKRAGFGTGAVECKVSAWCFATPEEVSWWSGTWQERAVKSAFAKGALENGFASAEELTDISGVWREWGEDGDAWIAIPSAEVVCRK</sequence>
<dbReference type="Proteomes" id="UP000184546">
    <property type="component" value="Unassembled WGS sequence"/>
</dbReference>